<proteinExistence type="predicted"/>
<dbReference type="OrthoDB" id="6022054at2759"/>
<feature type="coiled-coil region" evidence="1">
    <location>
        <begin position="642"/>
        <end position="669"/>
    </location>
</feature>
<dbReference type="Proteomes" id="UP000799438">
    <property type="component" value="Unassembled WGS sequence"/>
</dbReference>
<dbReference type="RefSeq" id="XP_033399362.1">
    <property type="nucleotide sequence ID" value="XM_033541933.1"/>
</dbReference>
<dbReference type="InterPro" id="IPR016024">
    <property type="entry name" value="ARM-type_fold"/>
</dbReference>
<feature type="region of interest" description="Disordered" evidence="2">
    <location>
        <begin position="956"/>
        <end position="992"/>
    </location>
</feature>
<accession>A0A6A6BHM9</accession>
<sequence>MASAVWKDASKALDDAFASPTAPVPLPEELQQAIDAFLEKIHELDEADAQRLHEDLLACYHAHIHDHSEKHGAFLKLLNQLRPAIRGHVRLTEWWDLVLRPIIDGVGYKREEVEDAREFVLSVLAYEPGEEDEQEKAMSAAVFLKKLLDCYLWRTRIPSGDNDTITPEDEFVSHEVELVLVAFGRGKPKELLSALNELFVQAKCRAQAVSLLSTFVRVQPPHLYSVLETPLIQNLEKCMMIDDSGTVVELALTVLIMFLPHITGSLVPHLPKLFLIYSRVLCWEQVTGDAAEELQGLGEEAAEDEDSDNEAGDKTGDDWEKLAHAFDHPETSAPGALYYFTFLYGLFPINFMTYVRKPIKWLKSVNYLGADDIILDQDAIRRRTEPFRQVHLLHPNFFNMTAEDELSETRFLKSDPADVVTGCMSLCMNVSASLEDPGPPPNAKLPDIPEPFVATEDIPATTLDDDATAVNSAASPTDIKSASLRNTQSTVLNSPSKEPVNLLRNPSQPAILSSNIGGSPAVRPSDDTTDSPTLPGQAAPLEVEKAPFQRRLTLRKDSDASTGFNILASPRLEAFANAMSSNQISSSPTHVRLTQNLATLQREVMLLRNDLNFERYLKNQHLSHIGQLQRRHIKESRVEAETQNLINTNRNLKAKLQKANELYAQLKKETMTGRNQSKKWEGELSTKLKSFRDESKTWHTEEESLRTGLHKARSDNERLRRLVVESEARELNSNQNVQTIQVEMEEMDHLRQEIDTLQARIREFELKELEFQQAKENQELLRNELKLANMKLDSRDADRERTSRAHERKYAELATHQSSSSHAATNTTQLNPAVQQIIDSALAATNSRFNQLKKTHGRLLHRFTELEMHCQALEGDLAYARGRSQGNGHSEASHSPIDESSSGSFVRGSSAFTGSITSGRVSSLATRGLQHSRAFSDNVRHDDEFLEDDYLDYHSPSSSLPPRNIFSARPECSESLPSRGIRTEPASPAEVSISPIEAFPAPRFHAFDPLQPSNRSTLSVDTSGSGHSRGDRQKSQSKPDMRIYGRGGAQNTGKKNNGRSGSSDRRDPPRSGSGGFRGFKGLMFQN</sequence>
<name>A0A6A6BHM9_9PEZI</name>
<protein>
    <recommendedName>
        <fullName evidence="5">Tuberous sclerosis 1 protein</fullName>
    </recommendedName>
</protein>
<keyword evidence="1" id="KW-0175">Coiled coil</keyword>
<feature type="compositionally biased region" description="Polar residues" evidence="2">
    <location>
        <begin position="469"/>
        <end position="496"/>
    </location>
</feature>
<feature type="compositionally biased region" description="Basic and acidic residues" evidence="2">
    <location>
        <begin position="1028"/>
        <end position="1043"/>
    </location>
</feature>
<dbReference type="PANTHER" id="PTHR15154">
    <property type="entry name" value="HAMARTIN"/>
    <property type="match status" value="1"/>
</dbReference>
<dbReference type="EMBL" id="ML995481">
    <property type="protein sequence ID" value="KAF2143650.1"/>
    <property type="molecule type" value="Genomic_DNA"/>
</dbReference>
<feature type="coiled-coil region" evidence="1">
    <location>
        <begin position="709"/>
        <end position="791"/>
    </location>
</feature>
<evidence type="ECO:0000313" key="4">
    <source>
        <dbReference type="Proteomes" id="UP000799438"/>
    </source>
</evidence>
<feature type="compositionally biased region" description="Polar residues" evidence="2">
    <location>
        <begin position="1011"/>
        <end position="1026"/>
    </location>
</feature>
<keyword evidence="4" id="KW-1185">Reference proteome</keyword>
<evidence type="ECO:0000313" key="3">
    <source>
        <dbReference type="EMBL" id="KAF2143650.1"/>
    </source>
</evidence>
<dbReference type="GeneID" id="54299430"/>
<evidence type="ECO:0000256" key="2">
    <source>
        <dbReference type="SAM" id="MobiDB-lite"/>
    </source>
</evidence>
<dbReference type="GO" id="GO:0051726">
    <property type="term" value="P:regulation of cell cycle"/>
    <property type="evidence" value="ECO:0007669"/>
    <property type="project" value="TreeGrafter"/>
</dbReference>
<feature type="region of interest" description="Disordered" evidence="2">
    <location>
        <begin position="1004"/>
        <end position="1086"/>
    </location>
</feature>
<reference evidence="3" key="1">
    <citation type="journal article" date="2020" name="Stud. Mycol.">
        <title>101 Dothideomycetes genomes: a test case for predicting lifestyles and emergence of pathogens.</title>
        <authorList>
            <person name="Haridas S."/>
            <person name="Albert R."/>
            <person name="Binder M."/>
            <person name="Bloem J."/>
            <person name="Labutti K."/>
            <person name="Salamov A."/>
            <person name="Andreopoulos B."/>
            <person name="Baker S."/>
            <person name="Barry K."/>
            <person name="Bills G."/>
            <person name="Bluhm B."/>
            <person name="Cannon C."/>
            <person name="Castanera R."/>
            <person name="Culley D."/>
            <person name="Daum C."/>
            <person name="Ezra D."/>
            <person name="Gonzalez J."/>
            <person name="Henrissat B."/>
            <person name="Kuo A."/>
            <person name="Liang C."/>
            <person name="Lipzen A."/>
            <person name="Lutzoni F."/>
            <person name="Magnuson J."/>
            <person name="Mondo S."/>
            <person name="Nolan M."/>
            <person name="Ohm R."/>
            <person name="Pangilinan J."/>
            <person name="Park H.-J."/>
            <person name="Ramirez L."/>
            <person name="Alfaro M."/>
            <person name="Sun H."/>
            <person name="Tritt A."/>
            <person name="Yoshinaga Y."/>
            <person name="Zwiers L.-H."/>
            <person name="Turgeon B."/>
            <person name="Goodwin S."/>
            <person name="Spatafora J."/>
            <person name="Crous P."/>
            <person name="Grigoriev I."/>
        </authorList>
    </citation>
    <scope>NUCLEOTIDE SEQUENCE</scope>
    <source>
        <strain evidence="3">CBS 121167</strain>
    </source>
</reference>
<feature type="region of interest" description="Disordered" evidence="2">
    <location>
        <begin position="463"/>
        <end position="543"/>
    </location>
</feature>
<dbReference type="AlphaFoldDB" id="A0A6A6BHM9"/>
<evidence type="ECO:0000256" key="1">
    <source>
        <dbReference type="SAM" id="Coils"/>
    </source>
</evidence>
<evidence type="ECO:0008006" key="5">
    <source>
        <dbReference type="Google" id="ProtNLM"/>
    </source>
</evidence>
<dbReference type="Pfam" id="PF04388">
    <property type="entry name" value="Hamartin"/>
    <property type="match status" value="1"/>
</dbReference>
<dbReference type="SUPFAM" id="SSF48371">
    <property type="entry name" value="ARM repeat"/>
    <property type="match status" value="1"/>
</dbReference>
<gene>
    <name evidence="3" type="ORF">K452DRAFT_296651</name>
</gene>
<dbReference type="InterPro" id="IPR007483">
    <property type="entry name" value="Hamartin"/>
</dbReference>
<dbReference type="GO" id="GO:0032007">
    <property type="term" value="P:negative regulation of TOR signaling"/>
    <property type="evidence" value="ECO:0007669"/>
    <property type="project" value="TreeGrafter"/>
</dbReference>
<dbReference type="PANTHER" id="PTHR15154:SF2">
    <property type="entry name" value="HAMARTIN"/>
    <property type="match status" value="1"/>
</dbReference>
<dbReference type="GO" id="GO:0033596">
    <property type="term" value="C:TSC1-TSC2 complex"/>
    <property type="evidence" value="ECO:0007669"/>
    <property type="project" value="TreeGrafter"/>
</dbReference>
<feature type="region of interest" description="Disordered" evidence="2">
    <location>
        <begin position="881"/>
        <end position="905"/>
    </location>
</feature>
<feature type="compositionally biased region" description="Polar residues" evidence="2">
    <location>
        <begin position="504"/>
        <end position="517"/>
    </location>
</feature>
<organism evidence="3 4">
    <name type="scientific">Aplosporella prunicola CBS 121167</name>
    <dbReference type="NCBI Taxonomy" id="1176127"/>
    <lineage>
        <taxon>Eukaryota</taxon>
        <taxon>Fungi</taxon>
        <taxon>Dikarya</taxon>
        <taxon>Ascomycota</taxon>
        <taxon>Pezizomycotina</taxon>
        <taxon>Dothideomycetes</taxon>
        <taxon>Dothideomycetes incertae sedis</taxon>
        <taxon>Botryosphaeriales</taxon>
        <taxon>Aplosporellaceae</taxon>
        <taxon>Aplosporella</taxon>
    </lineage>
</organism>